<dbReference type="Proteomes" id="UP000677687">
    <property type="component" value="Unassembled WGS sequence"/>
</dbReference>
<dbReference type="SUPFAM" id="SSF54862">
    <property type="entry name" value="4Fe-4S ferredoxins"/>
    <property type="match status" value="1"/>
</dbReference>
<dbReference type="PANTHER" id="PTHR43687:SF1">
    <property type="entry name" value="FERREDOXIN III"/>
    <property type="match status" value="1"/>
</dbReference>
<evidence type="ECO:0000256" key="3">
    <source>
        <dbReference type="ARBA" id="ARBA00023004"/>
    </source>
</evidence>
<organism evidence="6 7">
    <name type="scientific">Candidatus Iainarchaeum sp</name>
    <dbReference type="NCBI Taxonomy" id="3101447"/>
    <lineage>
        <taxon>Archaea</taxon>
        <taxon>Candidatus Iainarchaeota</taxon>
        <taxon>Candidatus Iainarchaeia</taxon>
        <taxon>Candidatus Iainarchaeales</taxon>
        <taxon>Candidatus Iainarchaeaceae</taxon>
        <taxon>Candidatus Iainarchaeum</taxon>
    </lineage>
</organism>
<dbReference type="GO" id="GO:0046872">
    <property type="term" value="F:metal ion binding"/>
    <property type="evidence" value="ECO:0007669"/>
    <property type="project" value="UniProtKB-KW"/>
</dbReference>
<dbReference type="PROSITE" id="PS00198">
    <property type="entry name" value="4FE4S_FER_1"/>
    <property type="match status" value="1"/>
</dbReference>
<dbReference type="AlphaFoldDB" id="A0A8T4KTD0"/>
<evidence type="ECO:0000256" key="1">
    <source>
        <dbReference type="ARBA" id="ARBA00022485"/>
    </source>
</evidence>
<evidence type="ECO:0000313" key="7">
    <source>
        <dbReference type="Proteomes" id="UP000677687"/>
    </source>
</evidence>
<feature type="domain" description="4Fe-4S ferredoxin-type" evidence="5">
    <location>
        <begin position="34"/>
        <end position="62"/>
    </location>
</feature>
<keyword evidence="3" id="KW-0408">Iron</keyword>
<dbReference type="PANTHER" id="PTHR43687">
    <property type="entry name" value="ADENYLYLSULFATE REDUCTASE, BETA SUBUNIT"/>
    <property type="match status" value="1"/>
</dbReference>
<reference evidence="6" key="2">
    <citation type="submission" date="2021-05" db="EMBL/GenBank/DDBJ databases">
        <title>Protein family content uncovers lineage relationships and bacterial pathway maintenance mechanisms in DPANN archaea.</title>
        <authorList>
            <person name="Castelle C.J."/>
            <person name="Meheust R."/>
            <person name="Jaffe A.L."/>
            <person name="Seitz K."/>
            <person name="Gong X."/>
            <person name="Baker B.J."/>
            <person name="Banfield J.F."/>
        </authorList>
    </citation>
    <scope>NUCLEOTIDE SEQUENCE</scope>
    <source>
        <strain evidence="6">RIFCSPHIGHO2_01_FULL_AR10_44_11</strain>
    </source>
</reference>
<keyword evidence="4" id="KW-0411">Iron-sulfur</keyword>
<keyword evidence="1" id="KW-0004">4Fe-4S</keyword>
<name>A0A8T4KTD0_9ARCH</name>
<sequence length="62" mass="6530">MAKITIDKAKCSGNGICVQTCPVSIFELKAGKCSVISSKMNDCLQCMACEASCPEKAIKVVT</sequence>
<reference evidence="6" key="1">
    <citation type="submission" date="2021-03" db="EMBL/GenBank/DDBJ databases">
        <authorList>
            <person name="Jaffe A."/>
        </authorList>
    </citation>
    <scope>NUCLEOTIDE SEQUENCE</scope>
    <source>
        <strain evidence="6">RIFCSPHIGHO2_01_FULL_AR10_44_11</strain>
    </source>
</reference>
<proteinExistence type="predicted"/>
<dbReference type="Gene3D" id="3.30.70.20">
    <property type="match status" value="1"/>
</dbReference>
<dbReference type="InterPro" id="IPR017900">
    <property type="entry name" value="4Fe4S_Fe_S_CS"/>
</dbReference>
<dbReference type="EMBL" id="JAGVWD010000014">
    <property type="protein sequence ID" value="MBS3057204.1"/>
    <property type="molecule type" value="Genomic_DNA"/>
</dbReference>
<evidence type="ECO:0000259" key="5">
    <source>
        <dbReference type="PROSITE" id="PS51379"/>
    </source>
</evidence>
<accession>A0A8T4KTD0</accession>
<dbReference type="InterPro" id="IPR017896">
    <property type="entry name" value="4Fe4S_Fe-S-bd"/>
</dbReference>
<gene>
    <name evidence="6" type="ORF">J4415_01090</name>
</gene>
<dbReference type="PROSITE" id="PS51379">
    <property type="entry name" value="4FE4S_FER_2"/>
    <property type="match status" value="2"/>
</dbReference>
<protein>
    <submittedName>
        <fullName evidence="6">4Fe-4S dicluster domain-containing protein</fullName>
    </submittedName>
</protein>
<dbReference type="InterPro" id="IPR050572">
    <property type="entry name" value="Fe-S_Ferredoxin"/>
</dbReference>
<dbReference type="GO" id="GO:0016491">
    <property type="term" value="F:oxidoreductase activity"/>
    <property type="evidence" value="ECO:0007669"/>
    <property type="project" value="UniProtKB-ARBA"/>
</dbReference>
<keyword evidence="2" id="KW-0479">Metal-binding</keyword>
<comment type="caution">
    <text evidence="6">The sequence shown here is derived from an EMBL/GenBank/DDBJ whole genome shotgun (WGS) entry which is preliminary data.</text>
</comment>
<dbReference type="GO" id="GO:0051539">
    <property type="term" value="F:4 iron, 4 sulfur cluster binding"/>
    <property type="evidence" value="ECO:0007669"/>
    <property type="project" value="UniProtKB-KW"/>
</dbReference>
<evidence type="ECO:0000256" key="2">
    <source>
        <dbReference type="ARBA" id="ARBA00022723"/>
    </source>
</evidence>
<dbReference type="Pfam" id="PF13187">
    <property type="entry name" value="Fer4_9"/>
    <property type="match status" value="1"/>
</dbReference>
<evidence type="ECO:0000313" key="6">
    <source>
        <dbReference type="EMBL" id="MBS3057204.1"/>
    </source>
</evidence>
<evidence type="ECO:0000256" key="4">
    <source>
        <dbReference type="ARBA" id="ARBA00023014"/>
    </source>
</evidence>
<feature type="domain" description="4Fe-4S ferredoxin-type" evidence="5">
    <location>
        <begin position="2"/>
        <end position="31"/>
    </location>
</feature>